<dbReference type="AlphaFoldDB" id="A0A3N4JIK1"/>
<keyword evidence="3" id="KW-1185">Reference proteome</keyword>
<gene>
    <name evidence="2" type="ORF">L873DRAFT_1829279</name>
</gene>
<proteinExistence type="predicted"/>
<evidence type="ECO:0000256" key="1">
    <source>
        <dbReference type="SAM" id="MobiDB-lite"/>
    </source>
</evidence>
<reference evidence="2 3" key="1">
    <citation type="journal article" date="2018" name="Nat. Ecol. Evol.">
        <title>Pezizomycetes genomes reveal the molecular basis of ectomycorrhizal truffle lifestyle.</title>
        <authorList>
            <person name="Murat C."/>
            <person name="Payen T."/>
            <person name="Noel B."/>
            <person name="Kuo A."/>
            <person name="Morin E."/>
            <person name="Chen J."/>
            <person name="Kohler A."/>
            <person name="Krizsan K."/>
            <person name="Balestrini R."/>
            <person name="Da Silva C."/>
            <person name="Montanini B."/>
            <person name="Hainaut M."/>
            <person name="Levati E."/>
            <person name="Barry K.W."/>
            <person name="Belfiori B."/>
            <person name="Cichocki N."/>
            <person name="Clum A."/>
            <person name="Dockter R.B."/>
            <person name="Fauchery L."/>
            <person name="Guy J."/>
            <person name="Iotti M."/>
            <person name="Le Tacon F."/>
            <person name="Lindquist E.A."/>
            <person name="Lipzen A."/>
            <person name="Malagnac F."/>
            <person name="Mello A."/>
            <person name="Molinier V."/>
            <person name="Miyauchi S."/>
            <person name="Poulain J."/>
            <person name="Riccioni C."/>
            <person name="Rubini A."/>
            <person name="Sitrit Y."/>
            <person name="Splivallo R."/>
            <person name="Traeger S."/>
            <person name="Wang M."/>
            <person name="Zifcakova L."/>
            <person name="Wipf D."/>
            <person name="Zambonelli A."/>
            <person name="Paolocci F."/>
            <person name="Nowrousian M."/>
            <person name="Ottonello S."/>
            <person name="Baldrian P."/>
            <person name="Spatafora J.W."/>
            <person name="Henrissat B."/>
            <person name="Nagy L.G."/>
            <person name="Aury J.M."/>
            <person name="Wincker P."/>
            <person name="Grigoriev I.V."/>
            <person name="Bonfante P."/>
            <person name="Martin F.M."/>
        </authorList>
    </citation>
    <scope>NUCLEOTIDE SEQUENCE [LARGE SCALE GENOMIC DNA]</scope>
    <source>
        <strain evidence="2 3">120613-1</strain>
    </source>
</reference>
<dbReference type="Proteomes" id="UP000276215">
    <property type="component" value="Unassembled WGS sequence"/>
</dbReference>
<feature type="region of interest" description="Disordered" evidence="1">
    <location>
        <begin position="382"/>
        <end position="401"/>
    </location>
</feature>
<sequence length="401" mass="46309">MPPLDVLMVWHAFILNPRCFLEDCYRAGKIDFWRTGLPWMIIDALIDNNFSYNLPHTAINSWQANTNMSVENLDCPDTIPIHCPKCKNPVPIPMTNPRDDTGYADSKFSQACPNRNCQAVLNIDTLSRAKFIECLDRLTSSAGTLLPGTVLDRDGKPNPEVMLPDKTWMFPNEMCKYLQTSLRTCGSDPRTADLNDIKLEMNKSLKNRKFLKSRRIPYRYLDREGKISFRRMMSRFWSNPSPFAIHLVGAVIRQGSFVEKMAEIDWLHSPAIVDTIEAATRKFERFMDMIKNHPSQCVVPTLNVDLIWHTLMGNPVNYWKYTVGLTEKFIGHDDKIDEARLGEAYAWTCEKYEKLHMLVLRSNPLPLPIHYETLLLLKTPSSARRPRSQNPRLRALRRPNP</sequence>
<name>A0A3N4JIK1_9PEZI</name>
<accession>A0A3N4JIK1</accession>
<dbReference type="STRING" id="1336337.A0A3N4JIK1"/>
<dbReference type="EMBL" id="ML120411">
    <property type="protein sequence ID" value="RPA96828.1"/>
    <property type="molecule type" value="Genomic_DNA"/>
</dbReference>
<organism evidence="2 3">
    <name type="scientific">Choiromyces venosus 120613-1</name>
    <dbReference type="NCBI Taxonomy" id="1336337"/>
    <lineage>
        <taxon>Eukaryota</taxon>
        <taxon>Fungi</taxon>
        <taxon>Dikarya</taxon>
        <taxon>Ascomycota</taxon>
        <taxon>Pezizomycotina</taxon>
        <taxon>Pezizomycetes</taxon>
        <taxon>Pezizales</taxon>
        <taxon>Tuberaceae</taxon>
        <taxon>Choiromyces</taxon>
    </lineage>
</organism>
<protein>
    <submittedName>
        <fullName evidence="2">Uncharacterized protein</fullName>
    </submittedName>
</protein>
<dbReference type="InterPro" id="IPR009836">
    <property type="entry name" value="GRDP-like"/>
</dbReference>
<dbReference type="PANTHER" id="PTHR34365:SF7">
    <property type="entry name" value="GLYCINE-RICH DOMAIN-CONTAINING PROTEIN 1"/>
    <property type="match status" value="1"/>
</dbReference>
<evidence type="ECO:0000313" key="3">
    <source>
        <dbReference type="Proteomes" id="UP000276215"/>
    </source>
</evidence>
<dbReference type="Pfam" id="PF07173">
    <property type="entry name" value="GRDP-like"/>
    <property type="match status" value="1"/>
</dbReference>
<dbReference type="PANTHER" id="PTHR34365">
    <property type="entry name" value="ENOLASE (DUF1399)"/>
    <property type="match status" value="1"/>
</dbReference>
<evidence type="ECO:0000313" key="2">
    <source>
        <dbReference type="EMBL" id="RPA96828.1"/>
    </source>
</evidence>
<dbReference type="OrthoDB" id="2684236at2759"/>